<dbReference type="EMBL" id="GGEC01000941">
    <property type="protein sequence ID" value="MBW81424.1"/>
    <property type="molecule type" value="Transcribed_RNA"/>
</dbReference>
<evidence type="ECO:0000313" key="2">
    <source>
        <dbReference type="EMBL" id="MBW81424.1"/>
    </source>
</evidence>
<sequence>MKREPPSPAPRSGRFPLQSDRVSPTCMRFKASTLDLRTL</sequence>
<feature type="region of interest" description="Disordered" evidence="1">
    <location>
        <begin position="1"/>
        <end position="24"/>
    </location>
</feature>
<evidence type="ECO:0000256" key="1">
    <source>
        <dbReference type="SAM" id="MobiDB-lite"/>
    </source>
</evidence>
<name>A0A2P2IJM5_RHIMU</name>
<protein>
    <submittedName>
        <fullName evidence="2">Uncharacterized protein</fullName>
    </submittedName>
</protein>
<organism evidence="2">
    <name type="scientific">Rhizophora mucronata</name>
    <name type="common">Asiatic mangrove</name>
    <dbReference type="NCBI Taxonomy" id="61149"/>
    <lineage>
        <taxon>Eukaryota</taxon>
        <taxon>Viridiplantae</taxon>
        <taxon>Streptophyta</taxon>
        <taxon>Embryophyta</taxon>
        <taxon>Tracheophyta</taxon>
        <taxon>Spermatophyta</taxon>
        <taxon>Magnoliopsida</taxon>
        <taxon>eudicotyledons</taxon>
        <taxon>Gunneridae</taxon>
        <taxon>Pentapetalae</taxon>
        <taxon>rosids</taxon>
        <taxon>fabids</taxon>
        <taxon>Malpighiales</taxon>
        <taxon>Rhizophoraceae</taxon>
        <taxon>Rhizophora</taxon>
    </lineage>
</organism>
<proteinExistence type="predicted"/>
<dbReference type="AlphaFoldDB" id="A0A2P2IJM5"/>
<reference evidence="2" key="1">
    <citation type="submission" date="2018-02" db="EMBL/GenBank/DDBJ databases">
        <title>Rhizophora mucronata_Transcriptome.</title>
        <authorList>
            <person name="Meera S.P."/>
            <person name="Sreeshan A."/>
            <person name="Augustine A."/>
        </authorList>
    </citation>
    <scope>NUCLEOTIDE SEQUENCE</scope>
    <source>
        <tissue evidence="2">Leaf</tissue>
    </source>
</reference>
<accession>A0A2P2IJM5</accession>